<name>A0AAV1RVS8_9ROSI</name>
<reference evidence="1 2" key="1">
    <citation type="submission" date="2024-01" db="EMBL/GenBank/DDBJ databases">
        <authorList>
            <person name="Waweru B."/>
        </authorList>
    </citation>
    <scope>NUCLEOTIDE SEQUENCE [LARGE SCALE GENOMIC DNA]</scope>
</reference>
<dbReference type="AlphaFoldDB" id="A0AAV1RVS8"/>
<evidence type="ECO:0000313" key="2">
    <source>
        <dbReference type="Proteomes" id="UP001314170"/>
    </source>
</evidence>
<dbReference type="EMBL" id="CAWUPB010001160">
    <property type="protein sequence ID" value="CAK7340451.1"/>
    <property type="molecule type" value="Genomic_DNA"/>
</dbReference>
<keyword evidence="2" id="KW-1185">Reference proteome</keyword>
<sequence>MELYIGLPIDRTNEILYFNLRDEFKQVPGPPEEIFNGKFFTLAALRGNLCACSYGLGLDSLLVMEMKQYGVKESWTRVCSININQGNNWMTPLAFTKKAELVTPVNRKELAIYSVEDNSSKTIMRFGEVMGPKSMGIYADSSIALDCDCLLNTKGRNS</sequence>
<dbReference type="Proteomes" id="UP001314170">
    <property type="component" value="Unassembled WGS sequence"/>
</dbReference>
<evidence type="ECO:0008006" key="3">
    <source>
        <dbReference type="Google" id="ProtNLM"/>
    </source>
</evidence>
<proteinExistence type="predicted"/>
<protein>
    <recommendedName>
        <fullName evidence="3">F-box associated domain-containing protein</fullName>
    </recommendedName>
</protein>
<gene>
    <name evidence="1" type="ORF">DCAF_LOCUS15533</name>
</gene>
<accession>A0AAV1RVS8</accession>
<organism evidence="1 2">
    <name type="scientific">Dovyalis caffra</name>
    <dbReference type="NCBI Taxonomy" id="77055"/>
    <lineage>
        <taxon>Eukaryota</taxon>
        <taxon>Viridiplantae</taxon>
        <taxon>Streptophyta</taxon>
        <taxon>Embryophyta</taxon>
        <taxon>Tracheophyta</taxon>
        <taxon>Spermatophyta</taxon>
        <taxon>Magnoliopsida</taxon>
        <taxon>eudicotyledons</taxon>
        <taxon>Gunneridae</taxon>
        <taxon>Pentapetalae</taxon>
        <taxon>rosids</taxon>
        <taxon>fabids</taxon>
        <taxon>Malpighiales</taxon>
        <taxon>Salicaceae</taxon>
        <taxon>Flacourtieae</taxon>
        <taxon>Dovyalis</taxon>
    </lineage>
</organism>
<evidence type="ECO:0000313" key="1">
    <source>
        <dbReference type="EMBL" id="CAK7340451.1"/>
    </source>
</evidence>
<comment type="caution">
    <text evidence="1">The sequence shown here is derived from an EMBL/GenBank/DDBJ whole genome shotgun (WGS) entry which is preliminary data.</text>
</comment>